<evidence type="ECO:0000256" key="1">
    <source>
        <dbReference type="SAM" id="MobiDB-lite"/>
    </source>
</evidence>
<evidence type="ECO:0000313" key="2">
    <source>
        <dbReference type="EMBL" id="KAE9385900.1"/>
    </source>
</evidence>
<dbReference type="OrthoDB" id="2991415at2759"/>
<dbReference type="AlphaFoldDB" id="A0A6A4GKG9"/>
<dbReference type="Proteomes" id="UP000799118">
    <property type="component" value="Unassembled WGS sequence"/>
</dbReference>
<feature type="region of interest" description="Disordered" evidence="1">
    <location>
        <begin position="148"/>
        <end position="174"/>
    </location>
</feature>
<proteinExistence type="predicted"/>
<keyword evidence="3" id="KW-1185">Reference proteome</keyword>
<gene>
    <name evidence="2" type="ORF">BT96DRAFT_1006616</name>
</gene>
<name>A0A6A4GKG9_9AGAR</name>
<organism evidence="2 3">
    <name type="scientific">Gymnopus androsaceus JB14</name>
    <dbReference type="NCBI Taxonomy" id="1447944"/>
    <lineage>
        <taxon>Eukaryota</taxon>
        <taxon>Fungi</taxon>
        <taxon>Dikarya</taxon>
        <taxon>Basidiomycota</taxon>
        <taxon>Agaricomycotina</taxon>
        <taxon>Agaricomycetes</taxon>
        <taxon>Agaricomycetidae</taxon>
        <taxon>Agaricales</taxon>
        <taxon>Marasmiineae</taxon>
        <taxon>Omphalotaceae</taxon>
        <taxon>Gymnopus</taxon>
    </lineage>
</organism>
<accession>A0A6A4GKG9</accession>
<protein>
    <submittedName>
        <fullName evidence="2">Uncharacterized protein</fullName>
    </submittedName>
</protein>
<dbReference type="EMBL" id="ML769934">
    <property type="protein sequence ID" value="KAE9385900.1"/>
    <property type="molecule type" value="Genomic_DNA"/>
</dbReference>
<evidence type="ECO:0000313" key="3">
    <source>
        <dbReference type="Proteomes" id="UP000799118"/>
    </source>
</evidence>
<sequence length="538" mass="60931">MGAFTSDLGIAADLFQVGIPCWLVCPLQQQPLARIDRLVAPLDKEWSEKLRLCSLDTVDVSHKRPPYPLIYVGLSGSFKRYARMAIFIHCQFAVSLVGTFGSRESTTPSGSLILLGSVAHSSATSSSLSSAVQTKLSEMESLDVTLRDWIAPPPPKPKAPPKKKQKLANPSSYVPPPTEPCNRFLPIIHDSWPIRLHIWDIASQFLPDPALFVTPNNALKVSLLMWLHIRPALLWRLGLPNVKLFTNKQWRAMLEAADGFRTTPSQPLRAKMLMQLKSVLEDSRSVGIQIDADNIASVPALWNGVKVNLNASEQIDPSIVRQVIWELCEIKFCLEMLVLDRYMVPEPQGDTDEVEMLKEAWYEREFQVHCCWPGLPHLPKYTDPGFSSQRGTYRICYLKGLFDLVKAWPGVKPPELRRPFPQEDDHTALMEIEEILANYYLHSADRIIDYLFQIRIRYNKNLLIVHFLKFFVASNVCVMSEIESNLSLFAELPFHMLETAVDGASTADRIATMLETFTHTTMRLVQKEAFNAMHMCAN</sequence>
<reference evidence="2" key="1">
    <citation type="journal article" date="2019" name="Environ. Microbiol.">
        <title>Fungal ecological strategies reflected in gene transcription - a case study of two litter decomposers.</title>
        <authorList>
            <person name="Barbi F."/>
            <person name="Kohler A."/>
            <person name="Barry K."/>
            <person name="Baskaran P."/>
            <person name="Daum C."/>
            <person name="Fauchery L."/>
            <person name="Ihrmark K."/>
            <person name="Kuo A."/>
            <person name="LaButti K."/>
            <person name="Lipzen A."/>
            <person name="Morin E."/>
            <person name="Grigoriev I.V."/>
            <person name="Henrissat B."/>
            <person name="Lindahl B."/>
            <person name="Martin F."/>
        </authorList>
    </citation>
    <scope>NUCLEOTIDE SEQUENCE</scope>
    <source>
        <strain evidence="2">JB14</strain>
    </source>
</reference>